<dbReference type="PANTHER" id="PTHR37423:SF2">
    <property type="entry name" value="MEMBRANE-BOUND LYTIC MUREIN TRANSGLYCOSYLASE C"/>
    <property type="match status" value="1"/>
</dbReference>
<dbReference type="GO" id="GO:0008933">
    <property type="term" value="F:peptidoglycan lytic transglycosylase activity"/>
    <property type="evidence" value="ECO:0007669"/>
    <property type="project" value="InterPro"/>
</dbReference>
<dbReference type="GO" id="GO:0016020">
    <property type="term" value="C:membrane"/>
    <property type="evidence" value="ECO:0007669"/>
    <property type="project" value="InterPro"/>
</dbReference>
<dbReference type="InterPro" id="IPR023346">
    <property type="entry name" value="Lysozyme-like_dom_sf"/>
</dbReference>
<keyword evidence="4" id="KW-1185">Reference proteome</keyword>
<dbReference type="OrthoDB" id="9781970at2"/>
<dbReference type="InParanoid" id="F2LTT2"/>
<dbReference type="PROSITE" id="PS00922">
    <property type="entry name" value="TRANSGLYCOSYLASE"/>
    <property type="match status" value="1"/>
</dbReference>
<name>F2LTT2_HIPMA</name>
<accession>F2LTT2</accession>
<dbReference type="GO" id="GO:0000270">
    <property type="term" value="P:peptidoglycan metabolic process"/>
    <property type="evidence" value="ECO:0007669"/>
    <property type="project" value="InterPro"/>
</dbReference>
<reference evidence="3 4" key="1">
    <citation type="journal article" date="2011" name="Stand. Genomic Sci.">
        <title>Complete genome sequence of the thermophilic sulfur-reducer Hippea maritima type strain (MH(2)).</title>
        <authorList>
            <person name="Huntemann M."/>
            <person name="Lu M."/>
            <person name="Nolan M."/>
            <person name="Lapidus A."/>
            <person name="Lucas S."/>
            <person name="Hammon N."/>
            <person name="Deshpande S."/>
            <person name="Cheng J.F."/>
            <person name="Tapia R."/>
            <person name="Han C."/>
            <person name="Goodwin L."/>
            <person name="Pitluck S."/>
            <person name="Liolios K."/>
            <person name="Pagani I."/>
            <person name="Ivanova N."/>
            <person name="Ovchinikova G."/>
            <person name="Pati A."/>
            <person name="Chen A."/>
            <person name="Palaniappan K."/>
            <person name="Land M."/>
            <person name="Hauser L."/>
            <person name="Jeffries C.D."/>
            <person name="Detter J.C."/>
            <person name="Brambilla E.M."/>
            <person name="Rohde M."/>
            <person name="Spring S."/>
            <person name="Goker M."/>
            <person name="Woyke T."/>
            <person name="Bristow J."/>
            <person name="Eisen J.A."/>
            <person name="Markowitz V."/>
            <person name="Hugenholtz P."/>
            <person name="Kyrpides N.C."/>
            <person name="Klenk H.P."/>
            <person name="Mavromatis K."/>
        </authorList>
    </citation>
    <scope>NUCLEOTIDE SEQUENCE [LARGE SCALE GENOMIC DNA]</scope>
    <source>
        <strain evidence="4">ATCC 700847 / DSM 10411 / MH2</strain>
    </source>
</reference>
<gene>
    <name evidence="3" type="ordered locus">Hipma_1502</name>
</gene>
<dbReference type="STRING" id="760142.Hipma_1502"/>
<dbReference type="Gene3D" id="1.10.530.10">
    <property type="match status" value="1"/>
</dbReference>
<proteinExistence type="inferred from homology"/>
<dbReference type="EMBL" id="CP002606">
    <property type="protein sequence ID" value="AEA34458.1"/>
    <property type="molecule type" value="Genomic_DNA"/>
</dbReference>
<dbReference type="HOGENOM" id="CLU_065765_1_1_7"/>
<reference evidence="4" key="2">
    <citation type="submission" date="2011-03" db="EMBL/GenBank/DDBJ databases">
        <title>The complete genome of Hippea maritima DSM 10411.</title>
        <authorList>
            <consortium name="US DOE Joint Genome Institute (JGI-PGF)"/>
            <person name="Lucas S."/>
            <person name="Copeland A."/>
            <person name="Lapidus A."/>
            <person name="Bruce D."/>
            <person name="Goodwin L."/>
            <person name="Pitluck S."/>
            <person name="Peters L."/>
            <person name="Kyrpides N."/>
            <person name="Mavromatis K."/>
            <person name="Pagani I."/>
            <person name="Ivanova N."/>
            <person name="Mikhailova N."/>
            <person name="Lu M."/>
            <person name="Detter J.C."/>
            <person name="Tapia R."/>
            <person name="Han C."/>
            <person name="Land M."/>
            <person name="Hauser L."/>
            <person name="Markowitz V."/>
            <person name="Cheng J.-F."/>
            <person name="Hugenholtz P."/>
            <person name="Woyke T."/>
            <person name="Wu D."/>
            <person name="Spring S."/>
            <person name="Schroeder M."/>
            <person name="Brambilla E."/>
            <person name="Klenk H.-P."/>
            <person name="Eisen J.A."/>
        </authorList>
    </citation>
    <scope>NUCLEOTIDE SEQUENCE [LARGE SCALE GENOMIC DNA]</scope>
    <source>
        <strain evidence="4">ATCC 700847 / DSM 10411 / MH2</strain>
    </source>
</reference>
<protein>
    <submittedName>
        <fullName evidence="3">Lytic transglycosylase catalytic</fullName>
    </submittedName>
</protein>
<evidence type="ECO:0000313" key="3">
    <source>
        <dbReference type="EMBL" id="AEA34458.1"/>
    </source>
</evidence>
<organism evidence="3 4">
    <name type="scientific">Hippea maritima (strain ATCC 700847 / DSM 10411 / MH2)</name>
    <dbReference type="NCBI Taxonomy" id="760142"/>
    <lineage>
        <taxon>Bacteria</taxon>
        <taxon>Pseudomonadati</taxon>
        <taxon>Campylobacterota</taxon>
        <taxon>Desulfurellia</taxon>
        <taxon>Desulfurellales</taxon>
        <taxon>Hippeaceae</taxon>
        <taxon>Hippea</taxon>
    </lineage>
</organism>
<dbReference type="PANTHER" id="PTHR37423">
    <property type="entry name" value="SOLUBLE LYTIC MUREIN TRANSGLYCOSYLASE-RELATED"/>
    <property type="match status" value="1"/>
</dbReference>
<evidence type="ECO:0000313" key="4">
    <source>
        <dbReference type="Proteomes" id="UP000008139"/>
    </source>
</evidence>
<dbReference type="CDD" id="cd00254">
    <property type="entry name" value="LT-like"/>
    <property type="match status" value="1"/>
</dbReference>
<dbReference type="SUPFAM" id="SSF53955">
    <property type="entry name" value="Lysozyme-like"/>
    <property type="match status" value="1"/>
</dbReference>
<dbReference type="RefSeq" id="WP_013682487.1">
    <property type="nucleotide sequence ID" value="NC_015318.1"/>
</dbReference>
<feature type="domain" description="Transglycosylase SLT" evidence="2">
    <location>
        <begin position="52"/>
        <end position="156"/>
    </location>
</feature>
<sequence length="205" mass="23448">MIVILLFYIDAYAKLVAIKQKDGRVVFTNISRDVFFRAAFRNAHSKKKVMALIEKLSKFYGVDVKLVKAIAKIESNYNPVATSSKNAKGVMQLMDKTAQYYGVSDPYDVEENIKGGILFLRHLIEKYHDAKLVAAAYNAGETAVDKYKGIPPYQETRYYVNKFLRVYEGRPLLKIRAHKPGFNITKTKRIINKNGVFTNLRVGLW</sequence>
<dbReference type="KEGG" id="hmr:Hipma_1502"/>
<evidence type="ECO:0000256" key="1">
    <source>
        <dbReference type="ARBA" id="ARBA00007734"/>
    </source>
</evidence>
<comment type="similarity">
    <text evidence="1">Belongs to the transglycosylase Slt family.</text>
</comment>
<dbReference type="eggNOG" id="COG0741">
    <property type="taxonomic scope" value="Bacteria"/>
</dbReference>
<dbReference type="InterPro" id="IPR000189">
    <property type="entry name" value="Transglyc_AS"/>
</dbReference>
<dbReference type="AlphaFoldDB" id="F2LTT2"/>
<evidence type="ECO:0000259" key="2">
    <source>
        <dbReference type="Pfam" id="PF01464"/>
    </source>
</evidence>
<dbReference type="InterPro" id="IPR008258">
    <property type="entry name" value="Transglycosylase_SLT_dom_1"/>
</dbReference>
<dbReference type="Pfam" id="PF01464">
    <property type="entry name" value="SLT"/>
    <property type="match status" value="1"/>
</dbReference>
<dbReference type="Proteomes" id="UP000008139">
    <property type="component" value="Chromosome"/>
</dbReference>